<evidence type="ECO:0000259" key="5">
    <source>
        <dbReference type="PROSITE" id="PS51184"/>
    </source>
</evidence>
<dbReference type="SMART" id="SM00545">
    <property type="entry name" value="JmjN"/>
    <property type="match status" value="1"/>
</dbReference>
<keyword evidence="2" id="KW-0408">Iron</keyword>
<organism evidence="6">
    <name type="scientific">Spongospora subterranea</name>
    <dbReference type="NCBI Taxonomy" id="70186"/>
    <lineage>
        <taxon>Eukaryota</taxon>
        <taxon>Sar</taxon>
        <taxon>Rhizaria</taxon>
        <taxon>Endomyxa</taxon>
        <taxon>Phytomyxea</taxon>
        <taxon>Plasmodiophorida</taxon>
        <taxon>Plasmodiophoridae</taxon>
        <taxon>Spongospora</taxon>
    </lineage>
</organism>
<evidence type="ECO:0000259" key="4">
    <source>
        <dbReference type="PROSITE" id="PS51183"/>
    </source>
</evidence>
<dbReference type="InterPro" id="IPR003347">
    <property type="entry name" value="JmjC_dom"/>
</dbReference>
<dbReference type="PANTHER" id="PTHR10694:SF33">
    <property type="entry name" value="LYSINE-SPECIFIC DEMETHYLASE 5"/>
    <property type="match status" value="1"/>
</dbReference>
<feature type="domain" description="JmjC" evidence="5">
    <location>
        <begin position="208"/>
        <end position="374"/>
    </location>
</feature>
<name>A0A0H5RB76_9EUKA</name>
<dbReference type="PANTHER" id="PTHR10694">
    <property type="entry name" value="LYSINE-SPECIFIC DEMETHYLASE"/>
    <property type="match status" value="1"/>
</dbReference>
<evidence type="ECO:0000256" key="3">
    <source>
        <dbReference type="SAM" id="MobiDB-lite"/>
    </source>
</evidence>
<keyword evidence="1" id="KW-0479">Metal-binding</keyword>
<protein>
    <recommendedName>
        <fullName evidence="7">JmjC domain-containing protein</fullName>
    </recommendedName>
</protein>
<evidence type="ECO:0000256" key="2">
    <source>
        <dbReference type="ARBA" id="ARBA00023004"/>
    </source>
</evidence>
<dbReference type="GO" id="GO:0141052">
    <property type="term" value="F:histone H3 demethylase activity"/>
    <property type="evidence" value="ECO:0007669"/>
    <property type="project" value="UniProtKB-ARBA"/>
</dbReference>
<dbReference type="GO" id="GO:0005634">
    <property type="term" value="C:nucleus"/>
    <property type="evidence" value="ECO:0007669"/>
    <property type="project" value="TreeGrafter"/>
</dbReference>
<feature type="region of interest" description="Disordered" evidence="3">
    <location>
        <begin position="1"/>
        <end position="20"/>
    </location>
</feature>
<dbReference type="GO" id="GO:0000785">
    <property type="term" value="C:chromatin"/>
    <property type="evidence" value="ECO:0007669"/>
    <property type="project" value="TreeGrafter"/>
</dbReference>
<dbReference type="InterPro" id="IPR003349">
    <property type="entry name" value="JmjN"/>
</dbReference>
<dbReference type="SUPFAM" id="SSF51197">
    <property type="entry name" value="Clavaminate synthase-like"/>
    <property type="match status" value="1"/>
</dbReference>
<dbReference type="GO" id="GO:0010468">
    <property type="term" value="P:regulation of gene expression"/>
    <property type="evidence" value="ECO:0007669"/>
    <property type="project" value="TreeGrafter"/>
</dbReference>
<reference evidence="6" key="1">
    <citation type="submission" date="2015-04" db="EMBL/GenBank/DDBJ databases">
        <title>The genome sequence of the plant pathogenic Rhizarian Plasmodiophora brassicae reveals insights in its biotrophic life cycle and the origin of chitin synthesis.</title>
        <authorList>
            <person name="Schwelm A."/>
            <person name="Fogelqvist J."/>
            <person name="Knaust A."/>
            <person name="Julke S."/>
            <person name="Lilja T."/>
            <person name="Dhandapani V."/>
            <person name="Bonilla-Rosso G."/>
            <person name="Karlsson M."/>
            <person name="Shevchenko A."/>
            <person name="Choi S.R."/>
            <person name="Kim H.G."/>
            <person name="Park J.Y."/>
            <person name="Lim Y.P."/>
            <person name="Ludwig-Muller J."/>
            <person name="Dixelius C."/>
        </authorList>
    </citation>
    <scope>NUCLEOTIDE SEQUENCE</scope>
    <source>
        <tissue evidence="6">Potato root galls</tissue>
    </source>
</reference>
<dbReference type="Pfam" id="PF02375">
    <property type="entry name" value="JmjN"/>
    <property type="match status" value="1"/>
</dbReference>
<dbReference type="Gene3D" id="2.60.120.650">
    <property type="entry name" value="Cupin"/>
    <property type="match status" value="1"/>
</dbReference>
<dbReference type="Pfam" id="PF02928">
    <property type="entry name" value="zf-C5HC2"/>
    <property type="match status" value="1"/>
</dbReference>
<evidence type="ECO:0000256" key="1">
    <source>
        <dbReference type="ARBA" id="ARBA00022723"/>
    </source>
</evidence>
<dbReference type="AlphaFoldDB" id="A0A0H5RB76"/>
<dbReference type="Pfam" id="PF02373">
    <property type="entry name" value="JmjC"/>
    <property type="match status" value="1"/>
</dbReference>
<dbReference type="GO" id="GO:0046872">
    <property type="term" value="F:metal ion binding"/>
    <property type="evidence" value="ECO:0007669"/>
    <property type="project" value="UniProtKB-KW"/>
</dbReference>
<dbReference type="EMBL" id="HACM01010619">
    <property type="protein sequence ID" value="CRZ11061.1"/>
    <property type="molecule type" value="Transcribed_RNA"/>
</dbReference>
<feature type="domain" description="JmjN" evidence="4">
    <location>
        <begin position="65"/>
        <end position="106"/>
    </location>
</feature>
<dbReference type="InterPro" id="IPR004198">
    <property type="entry name" value="Znf_C5HC2"/>
</dbReference>
<dbReference type="PROSITE" id="PS51183">
    <property type="entry name" value="JMJN"/>
    <property type="match status" value="1"/>
</dbReference>
<accession>A0A0H5RB76</accession>
<sequence>MNRSKRTASPLANAGGDCRRSGRRRINSKISFESDSFKDCELLQQAIKASMITKHANNCRQIPDAPVFRPTPAEFLDPFGYIESIRDEVEDAGICKIIPPDSWKPPRLFSQCKKERFRTRIQHIHRLQEGVGFDVSDKEYTIPEYKRMADAFYRNSFASQPGSRSSGEVEEMYWKLVRSASTETVVEYGNDIDASRFGSGFPVSGSSKYVKHPWNLNNIARLPRSVIRNLDAGVSGVNVPWVYFGMLFSTFCWHAEDLWMYSINYNHFGAPKSWYGVPGSEHRKMEAAMKSQVPGLFDEEPDLAMNLVTQILPETLIASDVPVVHAVQCAGEFIITFPRAFHAGFNQGFNCTEAVNFATDDWLSHGRIAIDDCRKHCKPPVFSSDKLLIEIIEGGGHPHDKAILRVELNHIIRSQTDWRQFWRRKGVENWILLSSKIETAVDHCSLCNQFCFLSYMKCGCDNGHTFCLHHVDDDLGCKCPISKRTAYFRYEIDHLNALGESLVER</sequence>
<evidence type="ECO:0008006" key="7">
    <source>
        <dbReference type="Google" id="ProtNLM"/>
    </source>
</evidence>
<evidence type="ECO:0000313" key="6">
    <source>
        <dbReference type="EMBL" id="CRZ11061.1"/>
    </source>
</evidence>
<proteinExistence type="predicted"/>
<dbReference type="PROSITE" id="PS51184">
    <property type="entry name" value="JMJC"/>
    <property type="match status" value="1"/>
</dbReference>
<dbReference type="SMART" id="SM00558">
    <property type="entry name" value="JmjC"/>
    <property type="match status" value="1"/>
</dbReference>